<accession>A0A409YH54</accession>
<keyword evidence="1" id="KW-0472">Membrane</keyword>
<name>A0A409YH54_9AGAR</name>
<sequence>MTRFTVAFVLAHVALLARADTEIRNFALTESPSVALPHTANWLVLSHAKQSMYLNVTSAQNVSQFEQSNCAGFGQLRLTDEEHVCPHELWVVLDTEAPKWSGYTKFTLRASWPAYQPTNVFMDIFDPVELTNSASRADATSMTTRNKYARLRFVHTGVLSPSHASDDDTARYLVSLHLILEPLLFGVLPQSVLPVVISILVILACGIPISRRISDYLQKVANKASSELKIHRNKES</sequence>
<feature type="chain" id="PRO_5019065405" evidence="2">
    <location>
        <begin position="20"/>
        <end position="236"/>
    </location>
</feature>
<dbReference type="Proteomes" id="UP000284842">
    <property type="component" value="Unassembled WGS sequence"/>
</dbReference>
<dbReference type="InterPro" id="IPR019433">
    <property type="entry name" value="GPI_ManTrfase_II_coact_Pga1"/>
</dbReference>
<dbReference type="GO" id="GO:0005789">
    <property type="term" value="C:endoplasmic reticulum membrane"/>
    <property type="evidence" value="ECO:0007669"/>
    <property type="project" value="TreeGrafter"/>
</dbReference>
<comment type="caution">
    <text evidence="3">The sequence shown here is derived from an EMBL/GenBank/DDBJ whole genome shotgun (WGS) entry which is preliminary data.</text>
</comment>
<protein>
    <submittedName>
        <fullName evidence="3">Uncharacterized protein</fullName>
    </submittedName>
</protein>
<dbReference type="OrthoDB" id="3360032at2759"/>
<feature type="signal peptide" evidence="2">
    <location>
        <begin position="1"/>
        <end position="19"/>
    </location>
</feature>
<proteinExistence type="predicted"/>
<dbReference type="GO" id="GO:0031501">
    <property type="term" value="C:mannosyltransferase complex"/>
    <property type="evidence" value="ECO:0007669"/>
    <property type="project" value="TreeGrafter"/>
</dbReference>
<evidence type="ECO:0000256" key="1">
    <source>
        <dbReference type="SAM" id="Phobius"/>
    </source>
</evidence>
<dbReference type="PANTHER" id="PTHR28022:SF1">
    <property type="entry name" value="GPI MANNOSYLTRANSFERASE 2 SUBUNIT PGA1"/>
    <property type="match status" value="1"/>
</dbReference>
<dbReference type="GO" id="GO:0006506">
    <property type="term" value="P:GPI anchor biosynthetic process"/>
    <property type="evidence" value="ECO:0007669"/>
    <property type="project" value="TreeGrafter"/>
</dbReference>
<keyword evidence="2" id="KW-0732">Signal</keyword>
<dbReference type="PANTHER" id="PTHR28022">
    <property type="entry name" value="GPI MANNOSYLTRANSFERASE 2 SUBUNIT PGA1"/>
    <property type="match status" value="1"/>
</dbReference>
<dbReference type="InParanoid" id="A0A409YH54"/>
<evidence type="ECO:0000256" key="2">
    <source>
        <dbReference type="SAM" id="SignalP"/>
    </source>
</evidence>
<evidence type="ECO:0000313" key="3">
    <source>
        <dbReference type="EMBL" id="PPR02351.1"/>
    </source>
</evidence>
<dbReference type="GO" id="GO:0000030">
    <property type="term" value="F:mannosyltransferase activity"/>
    <property type="evidence" value="ECO:0007669"/>
    <property type="project" value="TreeGrafter"/>
</dbReference>
<dbReference type="AlphaFoldDB" id="A0A409YH54"/>
<feature type="transmembrane region" description="Helical" evidence="1">
    <location>
        <begin position="183"/>
        <end position="209"/>
    </location>
</feature>
<keyword evidence="1" id="KW-1133">Transmembrane helix</keyword>
<dbReference type="EMBL" id="NHTK01001173">
    <property type="protein sequence ID" value="PPR02351.1"/>
    <property type="molecule type" value="Genomic_DNA"/>
</dbReference>
<keyword evidence="1" id="KW-0812">Transmembrane</keyword>
<organism evidence="3 4">
    <name type="scientific">Panaeolus cyanescens</name>
    <dbReference type="NCBI Taxonomy" id="181874"/>
    <lineage>
        <taxon>Eukaryota</taxon>
        <taxon>Fungi</taxon>
        <taxon>Dikarya</taxon>
        <taxon>Basidiomycota</taxon>
        <taxon>Agaricomycotina</taxon>
        <taxon>Agaricomycetes</taxon>
        <taxon>Agaricomycetidae</taxon>
        <taxon>Agaricales</taxon>
        <taxon>Agaricineae</taxon>
        <taxon>Galeropsidaceae</taxon>
        <taxon>Panaeolus</taxon>
    </lineage>
</organism>
<keyword evidence="4" id="KW-1185">Reference proteome</keyword>
<reference evidence="3 4" key="1">
    <citation type="journal article" date="2018" name="Evol. Lett.">
        <title>Horizontal gene cluster transfer increased hallucinogenic mushroom diversity.</title>
        <authorList>
            <person name="Reynolds H.T."/>
            <person name="Vijayakumar V."/>
            <person name="Gluck-Thaler E."/>
            <person name="Korotkin H.B."/>
            <person name="Matheny P.B."/>
            <person name="Slot J.C."/>
        </authorList>
    </citation>
    <scope>NUCLEOTIDE SEQUENCE [LARGE SCALE GENOMIC DNA]</scope>
    <source>
        <strain evidence="3 4">2629</strain>
    </source>
</reference>
<evidence type="ECO:0000313" key="4">
    <source>
        <dbReference type="Proteomes" id="UP000284842"/>
    </source>
</evidence>
<gene>
    <name evidence="3" type="ORF">CVT24_011695</name>
</gene>
<dbReference type="STRING" id="181874.A0A409YH54"/>